<feature type="transmembrane region" description="Helical" evidence="2">
    <location>
        <begin position="41"/>
        <end position="59"/>
    </location>
</feature>
<reference evidence="3 4" key="1">
    <citation type="journal article" date="2016" name="Nat. Commun.">
        <title>Thousands of microbial genomes shed light on interconnected biogeochemical processes in an aquifer system.</title>
        <authorList>
            <person name="Anantharaman K."/>
            <person name="Brown C.T."/>
            <person name="Hug L.A."/>
            <person name="Sharon I."/>
            <person name="Castelle C.J."/>
            <person name="Probst A.J."/>
            <person name="Thomas B.C."/>
            <person name="Singh A."/>
            <person name="Wilkins M.J."/>
            <person name="Karaoz U."/>
            <person name="Brodie E.L."/>
            <person name="Williams K.H."/>
            <person name="Hubbard S.S."/>
            <person name="Banfield J.F."/>
        </authorList>
    </citation>
    <scope>NUCLEOTIDE SEQUENCE [LARGE SCALE GENOMIC DNA]</scope>
</reference>
<feature type="compositionally biased region" description="Basic and acidic residues" evidence="1">
    <location>
        <begin position="725"/>
        <end position="734"/>
    </location>
</feature>
<dbReference type="EMBL" id="MGIP01000019">
    <property type="protein sequence ID" value="OGM90579.1"/>
    <property type="molecule type" value="Genomic_DNA"/>
</dbReference>
<organism evidence="3 4">
    <name type="scientific">Candidatus Wolfebacteria bacterium RIFCSPHIGHO2_01_FULL_48_22</name>
    <dbReference type="NCBI Taxonomy" id="1802555"/>
    <lineage>
        <taxon>Bacteria</taxon>
        <taxon>Candidatus Wolfeibacteriota</taxon>
    </lineage>
</organism>
<comment type="caution">
    <text evidence="3">The sequence shown here is derived from an EMBL/GenBank/DDBJ whole genome shotgun (WGS) entry which is preliminary data.</text>
</comment>
<dbReference type="STRING" id="1802555.A2755_03430"/>
<gene>
    <name evidence="3" type="ORF">A2755_03430</name>
</gene>
<sequence>MKNRAFKVFLISCIIFTLIVVPFFAQGQVQNAPSGLQDVGSINIPIIGFVVKAILYLGLVIEGLFIALVGQFVGIALGFNATILNFDPPFITIGWSLFRDIANLGFVIGIVVIAVMTILRVKGYQAQQILWKLVVAALVVNFSLLIGGAIIAPANAISCFILSYFGPGGECTDGAMYSAQIGDSFRFIDISTNVARWSDGLLSNLGSIVGIGDSASLLVIASMAVVLIFGLVMFLTLLAIAGMLFLRYFYLSFLLIISPVVWLLWIFPHTKQHFRKWWSKFIHWVLYAPFMLLFIYLALRVLDLYADSPNGVLKNATASDFTWIAGGDNTGINFGLLMTSIFASAILIGGLKLAAEMGHGGTTLALGAVTGMQKWGKNYIKTKSQRAGARAGVVTAGKASAGLRGTMQKWSEKSGTWGKVGKVASKMTAPLQRGGIQMEAALQKKAYEGIEEKKKTYAKLSTDQQIAMLKTTGGVEGRAALLELLEGADQLSVKNTAGIDTSAVIADMAKKGRGKEAAKVAKKLGKSIDVARLETEGKQDENGWYIESKTEFGPDGKTPKRVYEGEIFDKVFEGFSKDDIQNFVKNNKDSFTKDPLGTNTQVSDRHRDAYRERLRAQILNPLSNFSQNISLVLKGAKDKMAFYEQMVKELVQEVGRETVKINGLNVNLSKMASQRFAQGDVDGAFELLEQSQHENVSKMAKKLGKTMGAQLISAFEGARAPGEPEGEKKAEKEK</sequence>
<keyword evidence="2" id="KW-1133">Transmembrane helix</keyword>
<keyword evidence="2" id="KW-0812">Transmembrane</keyword>
<evidence type="ECO:0000256" key="2">
    <source>
        <dbReference type="SAM" id="Phobius"/>
    </source>
</evidence>
<name>A0A1F8DRI7_9BACT</name>
<evidence type="ECO:0000313" key="3">
    <source>
        <dbReference type="EMBL" id="OGM90579.1"/>
    </source>
</evidence>
<protein>
    <submittedName>
        <fullName evidence="3">Uncharacterized protein</fullName>
    </submittedName>
</protein>
<accession>A0A1F8DRI7</accession>
<feature type="transmembrane region" description="Helical" evidence="2">
    <location>
        <begin position="64"/>
        <end position="86"/>
    </location>
</feature>
<keyword evidence="2" id="KW-0472">Membrane</keyword>
<dbReference type="Proteomes" id="UP000177029">
    <property type="component" value="Unassembled WGS sequence"/>
</dbReference>
<feature type="region of interest" description="Disordered" evidence="1">
    <location>
        <begin position="715"/>
        <end position="734"/>
    </location>
</feature>
<feature type="transmembrane region" description="Helical" evidence="2">
    <location>
        <begin position="133"/>
        <end position="166"/>
    </location>
</feature>
<dbReference type="AlphaFoldDB" id="A0A1F8DRI7"/>
<evidence type="ECO:0000256" key="1">
    <source>
        <dbReference type="SAM" id="MobiDB-lite"/>
    </source>
</evidence>
<feature type="transmembrane region" description="Helical" evidence="2">
    <location>
        <begin position="248"/>
        <end position="269"/>
    </location>
</feature>
<feature type="transmembrane region" description="Helical" evidence="2">
    <location>
        <begin position="101"/>
        <end position="121"/>
    </location>
</feature>
<proteinExistence type="predicted"/>
<feature type="transmembrane region" description="Helical" evidence="2">
    <location>
        <begin position="281"/>
        <end position="299"/>
    </location>
</feature>
<evidence type="ECO:0000313" key="4">
    <source>
        <dbReference type="Proteomes" id="UP000177029"/>
    </source>
</evidence>
<feature type="transmembrane region" description="Helical" evidence="2">
    <location>
        <begin position="215"/>
        <end position="241"/>
    </location>
</feature>